<dbReference type="GO" id="GO:0046872">
    <property type="term" value="F:metal ion binding"/>
    <property type="evidence" value="ECO:0007669"/>
    <property type="project" value="UniProtKB-KW"/>
</dbReference>
<dbReference type="CDD" id="cd03326">
    <property type="entry name" value="MR_like_1"/>
    <property type="match status" value="1"/>
</dbReference>
<keyword evidence="3" id="KW-0479">Metal-binding</keyword>
<feature type="binding site" evidence="2">
    <location>
        <position position="19"/>
    </location>
    <ligand>
        <name>substrate</name>
    </ligand>
</feature>
<dbReference type="InterPro" id="IPR013342">
    <property type="entry name" value="Mandelate_racemase_C"/>
</dbReference>
<dbReference type="SFLD" id="SFLDG00179">
    <property type="entry name" value="mandelate_racemase"/>
    <property type="match status" value="1"/>
</dbReference>
<feature type="binding site" evidence="2">
    <location>
        <position position="53"/>
    </location>
    <ligand>
        <name>substrate</name>
    </ligand>
</feature>
<dbReference type="Proteomes" id="UP000501094">
    <property type="component" value="Chromosome"/>
</dbReference>
<dbReference type="InterPro" id="IPR036849">
    <property type="entry name" value="Enolase-like_C_sf"/>
</dbReference>
<gene>
    <name evidence="6" type="ORF">E5R92_01735</name>
</gene>
<feature type="site" description="Transition state stabilizer" evidence="4">
    <location>
        <position position="181"/>
    </location>
</feature>
<keyword evidence="7" id="KW-1185">Reference proteome</keyword>
<feature type="binding site" evidence="2">
    <location>
        <position position="100"/>
    </location>
    <ligand>
        <name>substrate</name>
    </ligand>
</feature>
<feature type="binding site" evidence="2">
    <location>
        <position position="238"/>
    </location>
    <ligand>
        <name>substrate</name>
    </ligand>
</feature>
<feature type="site" description="Increases basicity of active site His" evidence="4">
    <location>
        <position position="291"/>
    </location>
</feature>
<dbReference type="SFLD" id="SFLDF00118">
    <property type="entry name" value="D-tartrate_dehydratase"/>
    <property type="match status" value="1"/>
</dbReference>
<dbReference type="GO" id="GO:0047808">
    <property type="term" value="F:D(-)-tartrate dehydratase activity"/>
    <property type="evidence" value="ECO:0007669"/>
    <property type="project" value="InterPro"/>
</dbReference>
<dbReference type="EMBL" id="CP038852">
    <property type="protein sequence ID" value="QIZ20505.1"/>
    <property type="molecule type" value="Genomic_DNA"/>
</dbReference>
<organism evidence="6 7">
    <name type="scientific">Candidatus Pelagibacter giovannonii</name>
    <dbReference type="NCBI Taxonomy" id="2563896"/>
    <lineage>
        <taxon>Bacteria</taxon>
        <taxon>Pseudomonadati</taxon>
        <taxon>Pseudomonadota</taxon>
        <taxon>Alphaproteobacteria</taxon>
        <taxon>Candidatus Pelagibacterales</taxon>
        <taxon>Candidatus Pelagibacteraceae</taxon>
        <taxon>Candidatus Pelagibacter</taxon>
    </lineage>
</organism>
<evidence type="ECO:0000313" key="6">
    <source>
        <dbReference type="EMBL" id="QIZ20505.1"/>
    </source>
</evidence>
<feature type="binding site" evidence="2">
    <location>
        <position position="155"/>
    </location>
    <ligand>
        <name>substrate</name>
    </ligand>
</feature>
<evidence type="ECO:0000256" key="2">
    <source>
        <dbReference type="PIRSR" id="PIRSR634611-2"/>
    </source>
</evidence>
<dbReference type="Pfam" id="PF13378">
    <property type="entry name" value="MR_MLE_C"/>
    <property type="match status" value="1"/>
</dbReference>
<name>A0A6H1Q2M8_9PROT</name>
<dbReference type="InterPro" id="IPR029017">
    <property type="entry name" value="Enolase-like_N"/>
</dbReference>
<dbReference type="KEGG" id="peg:E5R92_01735"/>
<feature type="binding site" evidence="3">
    <location>
        <position position="212"/>
    </location>
    <ligand>
        <name>Mg(2+)</name>
        <dbReference type="ChEBI" id="CHEBI:18420"/>
    </ligand>
</feature>
<keyword evidence="3" id="KW-0460">Magnesium</keyword>
<evidence type="ECO:0000259" key="5">
    <source>
        <dbReference type="SMART" id="SM00922"/>
    </source>
</evidence>
<evidence type="ECO:0000256" key="1">
    <source>
        <dbReference type="PIRSR" id="PIRSR634611-1"/>
    </source>
</evidence>
<dbReference type="PANTHER" id="PTHR48080">
    <property type="entry name" value="D-GALACTONATE DEHYDRATASE-RELATED"/>
    <property type="match status" value="1"/>
</dbReference>
<evidence type="ECO:0000256" key="3">
    <source>
        <dbReference type="PIRSR" id="PIRSR634611-3"/>
    </source>
</evidence>
<reference evidence="6 7" key="1">
    <citation type="journal article" date="2020" name="Nat. Microbiol.">
        <title>Lysogenic host-virus interactions in SAR11 marine bacteria.</title>
        <authorList>
            <person name="Morris R.M."/>
            <person name="Cain K.R."/>
            <person name="Hvorecny K.L."/>
            <person name="Kollman J.M."/>
        </authorList>
    </citation>
    <scope>NUCLEOTIDE SEQUENCE [LARGE SCALE GENOMIC DNA]</scope>
    <source>
        <strain evidence="6 7">NP1</strain>
    </source>
</reference>
<feature type="site" description="Transition state stabilizer" evidence="4">
    <location>
        <position position="340"/>
    </location>
</feature>
<dbReference type="RefSeq" id="WP_168606398.1">
    <property type="nucleotide sequence ID" value="NZ_CP038852.1"/>
</dbReference>
<dbReference type="InterPro" id="IPR029065">
    <property type="entry name" value="Enolase_C-like"/>
</dbReference>
<feature type="binding site" evidence="3">
    <location>
        <position position="264"/>
    </location>
    <ligand>
        <name>Mg(2+)</name>
        <dbReference type="ChEBI" id="CHEBI:18420"/>
    </ligand>
</feature>
<sequence>MKIIDIQEKTFSISSDIKNAYISFAKMDCSVVAIKTDIKINGENVVGYGFHSNGRYAVSELLTKRFIPRLNEANEKDLLNDEGNNFSPEKISKVLMQNEKPGGHGERSTAVGTLDMAVWDIVSKIEQVPLYEYLAKKYGNGEFTNKIFVYAAGGYYYPGKDIPLLLDEMKGYLDLGFTTVKMKIGGAPLKDDLKRIESVLKLVGDGKNLCVDANGRFDLKTAIEYGAAIEPYNLKWYEEAGDPLDYELNSELSKTYKNGLATGENLFSIQDSRNLIRYGGMRKDIDWLQFDCSLSYGLVEYLKTLKMMKENNWSSTRVIPHGGHQISCNIAAGLNLGGNEIYPSLFQPFGGFPDSSLVENSQVTFPKFIGMGYEKKEKLNTLFKKLFN</sequence>
<feature type="binding site" evidence="2">
    <location>
        <position position="181"/>
    </location>
    <ligand>
        <name>substrate</name>
    </ligand>
</feature>
<dbReference type="Gene3D" id="3.20.20.120">
    <property type="entry name" value="Enolase-like C-terminal domain"/>
    <property type="match status" value="1"/>
</dbReference>
<protein>
    <submittedName>
        <fullName evidence="6">Mandelate racemase</fullName>
    </submittedName>
</protein>
<feature type="site" description="Transition state stabilizer" evidence="4">
    <location>
        <position position="53"/>
    </location>
</feature>
<comment type="cofactor">
    <cofactor evidence="3">
        <name>Mg(2+)</name>
        <dbReference type="ChEBI" id="CHEBI:18420"/>
    </cofactor>
    <text evidence="3">Binds 1 Mg(2+) ion per subunit.</text>
</comment>
<feature type="binding site" evidence="3">
    <location>
        <position position="238"/>
    </location>
    <ligand>
        <name>Mg(2+)</name>
        <dbReference type="ChEBI" id="CHEBI:18420"/>
    </ligand>
</feature>
<dbReference type="InterPro" id="IPR034611">
    <property type="entry name" value="D-tartrate_dehydratase"/>
</dbReference>
<accession>A0A6H1Q2M8</accession>
<feature type="binding site" evidence="2">
    <location>
        <position position="264"/>
    </location>
    <ligand>
        <name>substrate</name>
    </ligand>
</feature>
<dbReference type="SUPFAM" id="SSF54826">
    <property type="entry name" value="Enolase N-terminal domain-like"/>
    <property type="match status" value="1"/>
</dbReference>
<feature type="active site" description="Proton donor/acceptor" evidence="1">
    <location>
        <position position="321"/>
    </location>
</feature>
<dbReference type="SFLD" id="SFLDS00001">
    <property type="entry name" value="Enolase"/>
    <property type="match status" value="1"/>
</dbReference>
<evidence type="ECO:0000313" key="7">
    <source>
        <dbReference type="Proteomes" id="UP000501094"/>
    </source>
</evidence>
<feature type="active site" description="acceptor" evidence="1">
    <location>
        <position position="183"/>
    </location>
</feature>
<feature type="binding site" evidence="2">
    <location>
        <position position="321"/>
    </location>
    <ligand>
        <name>substrate</name>
    </ligand>
</feature>
<dbReference type="SMART" id="SM00922">
    <property type="entry name" value="MR_MLE"/>
    <property type="match status" value="1"/>
</dbReference>
<feature type="domain" description="Mandelate racemase/muconate lactonizing enzyme C-terminal" evidence="5">
    <location>
        <begin position="162"/>
        <end position="259"/>
    </location>
</feature>
<dbReference type="AlphaFoldDB" id="A0A6H1Q2M8"/>
<dbReference type="PANTHER" id="PTHR48080:SF5">
    <property type="entry name" value="D(-)-TARTRATE DEHYDRATASE"/>
    <property type="match status" value="1"/>
</dbReference>
<proteinExistence type="predicted"/>
<dbReference type="InterPro" id="IPR034593">
    <property type="entry name" value="DgoD-like"/>
</dbReference>
<evidence type="ECO:0000256" key="4">
    <source>
        <dbReference type="PIRSR" id="PIRSR634611-4"/>
    </source>
</evidence>
<dbReference type="SUPFAM" id="SSF51604">
    <property type="entry name" value="Enolase C-terminal domain-like"/>
    <property type="match status" value="1"/>
</dbReference>
<dbReference type="Gene3D" id="3.30.390.10">
    <property type="entry name" value="Enolase-like, N-terminal domain"/>
    <property type="match status" value="1"/>
</dbReference>